<evidence type="ECO:0000256" key="4">
    <source>
        <dbReference type="ARBA" id="ARBA00023284"/>
    </source>
</evidence>
<feature type="chain" id="PRO_5047181145" evidence="5">
    <location>
        <begin position="20"/>
        <end position="348"/>
    </location>
</feature>
<evidence type="ECO:0000259" key="6">
    <source>
        <dbReference type="PROSITE" id="PS51352"/>
    </source>
</evidence>
<dbReference type="EMBL" id="JAZDQT010000002">
    <property type="protein sequence ID" value="MEE1945554.1"/>
    <property type="molecule type" value="Genomic_DNA"/>
</dbReference>
<reference evidence="7 8" key="1">
    <citation type="submission" date="2024-01" db="EMBL/GenBank/DDBJ databases">
        <title>Pedobacter sp. nov., isolated from fresh soil.</title>
        <authorList>
            <person name="Le N.T.T."/>
        </authorList>
    </citation>
    <scope>NUCLEOTIDE SEQUENCE [LARGE SCALE GENOMIC DNA]</scope>
    <source>
        <strain evidence="7 8">KR3-3</strain>
    </source>
</reference>
<sequence>MKKFFAFVFFLSLFNQLNAQQRFTVQGKINNYSGKVYLYYDKKDSVYTKDGTFLFKGKLGIPALSYISVPFHQRVEPMSFWIDAGQTILQLDTASFKNNRFSGLAVKGKVIKAGHAHQVIDSVRKQFSKIMRSPITDDEKKKNIRQGVSELLRQYPNSIISLSILSGYKEYFENKELQQVYASLSPALKTTSYALVIKNNDIKPVDIVVGQPIANFEQNNQFGKPVSVSDFKGKYLLVDFWASWCVPCRQENPTVVKAYQQYKNRGFEVLSVSLDDDKKAWVKAIKADGLKWVHVSDLGGWQNAVSRMFNIQGIPTNILIDKNGIVLAKDLRGEDLEKKLSEIFGKTK</sequence>
<evidence type="ECO:0000313" key="7">
    <source>
        <dbReference type="EMBL" id="MEE1945554.1"/>
    </source>
</evidence>
<comment type="caution">
    <text evidence="7">The sequence shown here is derived from an EMBL/GenBank/DDBJ whole genome shotgun (WGS) entry which is preliminary data.</text>
</comment>
<evidence type="ECO:0000256" key="2">
    <source>
        <dbReference type="ARBA" id="ARBA00022748"/>
    </source>
</evidence>
<evidence type="ECO:0000256" key="5">
    <source>
        <dbReference type="SAM" id="SignalP"/>
    </source>
</evidence>
<evidence type="ECO:0000256" key="1">
    <source>
        <dbReference type="ARBA" id="ARBA00004196"/>
    </source>
</evidence>
<feature type="signal peptide" evidence="5">
    <location>
        <begin position="1"/>
        <end position="19"/>
    </location>
</feature>
<keyword evidence="2" id="KW-0201">Cytochrome c-type biogenesis</keyword>
<dbReference type="CDD" id="cd02966">
    <property type="entry name" value="TlpA_like_family"/>
    <property type="match status" value="1"/>
</dbReference>
<organism evidence="7 8">
    <name type="scientific">Pedobacter albus</name>
    <dbReference type="NCBI Taxonomy" id="3113905"/>
    <lineage>
        <taxon>Bacteria</taxon>
        <taxon>Pseudomonadati</taxon>
        <taxon>Bacteroidota</taxon>
        <taxon>Sphingobacteriia</taxon>
        <taxon>Sphingobacteriales</taxon>
        <taxon>Sphingobacteriaceae</taxon>
        <taxon>Pedobacter</taxon>
    </lineage>
</organism>
<dbReference type="RefSeq" id="WP_330107900.1">
    <property type="nucleotide sequence ID" value="NZ_JAZDQT010000002.1"/>
</dbReference>
<feature type="domain" description="Thioredoxin" evidence="6">
    <location>
        <begin position="207"/>
        <end position="348"/>
    </location>
</feature>
<dbReference type="PROSITE" id="PS51352">
    <property type="entry name" value="THIOREDOXIN_2"/>
    <property type="match status" value="1"/>
</dbReference>
<dbReference type="InterPro" id="IPR036249">
    <property type="entry name" value="Thioredoxin-like_sf"/>
</dbReference>
<dbReference type="InterPro" id="IPR013766">
    <property type="entry name" value="Thioredoxin_domain"/>
</dbReference>
<dbReference type="PANTHER" id="PTHR42852">
    <property type="entry name" value="THIOL:DISULFIDE INTERCHANGE PROTEIN DSBE"/>
    <property type="match status" value="1"/>
</dbReference>
<dbReference type="PROSITE" id="PS00194">
    <property type="entry name" value="THIOREDOXIN_1"/>
    <property type="match status" value="1"/>
</dbReference>
<keyword evidence="8" id="KW-1185">Reference proteome</keyword>
<dbReference type="InterPro" id="IPR025380">
    <property type="entry name" value="DUF4369"/>
</dbReference>
<name>A0ABU7I7W1_9SPHI</name>
<keyword evidence="5" id="KW-0732">Signal</keyword>
<dbReference type="Pfam" id="PF14289">
    <property type="entry name" value="DUF4369"/>
    <property type="match status" value="1"/>
</dbReference>
<evidence type="ECO:0000313" key="8">
    <source>
        <dbReference type="Proteomes" id="UP001336835"/>
    </source>
</evidence>
<keyword evidence="4" id="KW-0676">Redox-active center</keyword>
<evidence type="ECO:0000256" key="3">
    <source>
        <dbReference type="ARBA" id="ARBA00023157"/>
    </source>
</evidence>
<dbReference type="SUPFAM" id="SSF52833">
    <property type="entry name" value="Thioredoxin-like"/>
    <property type="match status" value="1"/>
</dbReference>
<dbReference type="Proteomes" id="UP001336835">
    <property type="component" value="Unassembled WGS sequence"/>
</dbReference>
<dbReference type="Gene3D" id="3.40.30.10">
    <property type="entry name" value="Glutaredoxin"/>
    <property type="match status" value="1"/>
</dbReference>
<dbReference type="PANTHER" id="PTHR42852:SF6">
    <property type="entry name" value="THIOL:DISULFIDE INTERCHANGE PROTEIN DSBE"/>
    <property type="match status" value="1"/>
</dbReference>
<dbReference type="InterPro" id="IPR050553">
    <property type="entry name" value="Thioredoxin_ResA/DsbE_sf"/>
</dbReference>
<dbReference type="InterPro" id="IPR017937">
    <property type="entry name" value="Thioredoxin_CS"/>
</dbReference>
<proteinExistence type="predicted"/>
<gene>
    <name evidence="7" type="ORF">VRU48_10590</name>
</gene>
<accession>A0ABU7I7W1</accession>
<comment type="subcellular location">
    <subcellularLocation>
        <location evidence="1">Cell envelope</location>
    </subcellularLocation>
</comment>
<protein>
    <submittedName>
        <fullName evidence="7">TlpA disulfide reductase family protein</fullName>
    </submittedName>
</protein>
<dbReference type="InterPro" id="IPR013740">
    <property type="entry name" value="Redoxin"/>
</dbReference>
<dbReference type="Pfam" id="PF08534">
    <property type="entry name" value="Redoxin"/>
    <property type="match status" value="1"/>
</dbReference>
<keyword evidence="3" id="KW-1015">Disulfide bond</keyword>